<sequence length="228" mass="24382">MSETGKSCAECAVRGEALCAALDENALAALSATGRRRRLARGESLSWAGHESAVCANLIQGMMKLTASTADGREQIVGIAYPADFVGRPFARDADVTVTALAPSELCVFPRGDFERALTGCADMERLLLRRTLETLDAARERMLMLARKTAGERVAWLLLDCARRAEAADGSEFDLPLTRGEMAELLGLTIETVSRQLTRLRARGIIATRGARGMAIRDAAALEAAAG</sequence>
<protein>
    <submittedName>
        <fullName evidence="5">Crp/Fnr family transcriptional regulator</fullName>
    </submittedName>
</protein>
<dbReference type="Pfam" id="PF00027">
    <property type="entry name" value="cNMP_binding"/>
    <property type="match status" value="1"/>
</dbReference>
<dbReference type="PRINTS" id="PR00034">
    <property type="entry name" value="HTHCRP"/>
</dbReference>
<reference evidence="6" key="1">
    <citation type="journal article" date="2019" name="Int. J. Syst. Evol. Microbiol.">
        <title>The Global Catalogue of Microorganisms (GCM) 10K type strain sequencing project: providing services to taxonomists for standard genome sequencing and annotation.</title>
        <authorList>
            <consortium name="The Broad Institute Genomics Platform"/>
            <consortium name="The Broad Institute Genome Sequencing Center for Infectious Disease"/>
            <person name="Wu L."/>
            <person name="Ma J."/>
        </authorList>
    </citation>
    <scope>NUCLEOTIDE SEQUENCE [LARGE SCALE GENOMIC DNA]</scope>
    <source>
        <strain evidence="6">CCUG 62982</strain>
    </source>
</reference>
<dbReference type="InterPro" id="IPR018490">
    <property type="entry name" value="cNMP-bd_dom_sf"/>
</dbReference>
<evidence type="ECO:0000256" key="3">
    <source>
        <dbReference type="ARBA" id="ARBA00023163"/>
    </source>
</evidence>
<accession>A0ABW3HG15</accession>
<feature type="domain" description="HTH crp-type" evidence="4">
    <location>
        <begin position="149"/>
        <end position="221"/>
    </location>
</feature>
<organism evidence="5 6">
    <name type="scientific">Sphingomonas canadensis</name>
    <dbReference type="NCBI Taxonomy" id="1219257"/>
    <lineage>
        <taxon>Bacteria</taxon>
        <taxon>Pseudomonadati</taxon>
        <taxon>Pseudomonadota</taxon>
        <taxon>Alphaproteobacteria</taxon>
        <taxon>Sphingomonadales</taxon>
        <taxon>Sphingomonadaceae</taxon>
        <taxon>Sphingomonas</taxon>
    </lineage>
</organism>
<evidence type="ECO:0000313" key="5">
    <source>
        <dbReference type="EMBL" id="MFD0948472.1"/>
    </source>
</evidence>
<dbReference type="Gene3D" id="2.60.120.10">
    <property type="entry name" value="Jelly Rolls"/>
    <property type="match status" value="1"/>
</dbReference>
<dbReference type="InterPro" id="IPR000595">
    <property type="entry name" value="cNMP-bd_dom"/>
</dbReference>
<dbReference type="InterPro" id="IPR036388">
    <property type="entry name" value="WH-like_DNA-bd_sf"/>
</dbReference>
<dbReference type="PANTHER" id="PTHR24567">
    <property type="entry name" value="CRP FAMILY TRANSCRIPTIONAL REGULATORY PROTEIN"/>
    <property type="match status" value="1"/>
</dbReference>
<dbReference type="RefSeq" id="WP_264946400.1">
    <property type="nucleotide sequence ID" value="NZ_JAPDRA010000013.1"/>
</dbReference>
<dbReference type="SMART" id="SM00100">
    <property type="entry name" value="cNMP"/>
    <property type="match status" value="1"/>
</dbReference>
<keyword evidence="6" id="KW-1185">Reference proteome</keyword>
<dbReference type="PROSITE" id="PS51063">
    <property type="entry name" value="HTH_CRP_2"/>
    <property type="match status" value="1"/>
</dbReference>
<evidence type="ECO:0000256" key="1">
    <source>
        <dbReference type="ARBA" id="ARBA00023015"/>
    </source>
</evidence>
<dbReference type="InterPro" id="IPR036390">
    <property type="entry name" value="WH_DNA-bd_sf"/>
</dbReference>
<dbReference type="InterPro" id="IPR014710">
    <property type="entry name" value="RmlC-like_jellyroll"/>
</dbReference>
<dbReference type="EMBL" id="JBHTJG010000013">
    <property type="protein sequence ID" value="MFD0948472.1"/>
    <property type="molecule type" value="Genomic_DNA"/>
</dbReference>
<proteinExistence type="predicted"/>
<comment type="caution">
    <text evidence="5">The sequence shown here is derived from an EMBL/GenBank/DDBJ whole genome shotgun (WGS) entry which is preliminary data.</text>
</comment>
<keyword evidence="1" id="KW-0805">Transcription regulation</keyword>
<evidence type="ECO:0000256" key="2">
    <source>
        <dbReference type="ARBA" id="ARBA00023125"/>
    </source>
</evidence>
<keyword evidence="2" id="KW-0238">DNA-binding</keyword>
<dbReference type="Pfam" id="PF13545">
    <property type="entry name" value="HTH_Crp_2"/>
    <property type="match status" value="1"/>
</dbReference>
<dbReference type="SMART" id="SM00419">
    <property type="entry name" value="HTH_CRP"/>
    <property type="match status" value="1"/>
</dbReference>
<dbReference type="SUPFAM" id="SSF51206">
    <property type="entry name" value="cAMP-binding domain-like"/>
    <property type="match status" value="1"/>
</dbReference>
<dbReference type="CDD" id="cd00038">
    <property type="entry name" value="CAP_ED"/>
    <property type="match status" value="1"/>
</dbReference>
<gene>
    <name evidence="5" type="ORF">ACFQ1E_19190</name>
</gene>
<dbReference type="PROSITE" id="PS00042">
    <property type="entry name" value="HTH_CRP_1"/>
    <property type="match status" value="1"/>
</dbReference>
<dbReference type="SUPFAM" id="SSF46785">
    <property type="entry name" value="Winged helix' DNA-binding domain"/>
    <property type="match status" value="1"/>
</dbReference>
<evidence type="ECO:0000313" key="6">
    <source>
        <dbReference type="Proteomes" id="UP001596977"/>
    </source>
</evidence>
<dbReference type="Gene3D" id="1.10.10.10">
    <property type="entry name" value="Winged helix-like DNA-binding domain superfamily/Winged helix DNA-binding domain"/>
    <property type="match status" value="1"/>
</dbReference>
<dbReference type="CDD" id="cd00092">
    <property type="entry name" value="HTH_CRP"/>
    <property type="match status" value="1"/>
</dbReference>
<dbReference type="Proteomes" id="UP001596977">
    <property type="component" value="Unassembled WGS sequence"/>
</dbReference>
<name>A0ABW3HG15_9SPHN</name>
<dbReference type="PANTHER" id="PTHR24567:SF75">
    <property type="entry name" value="FUMARATE AND NITRATE REDUCTION REGULATORY PROTEIN"/>
    <property type="match status" value="1"/>
</dbReference>
<dbReference type="InterPro" id="IPR050397">
    <property type="entry name" value="Env_Response_Regulators"/>
</dbReference>
<evidence type="ECO:0000259" key="4">
    <source>
        <dbReference type="PROSITE" id="PS51063"/>
    </source>
</evidence>
<dbReference type="InterPro" id="IPR018335">
    <property type="entry name" value="Tscrpt_reg_HTH_Crp-type_CS"/>
</dbReference>
<dbReference type="InterPro" id="IPR012318">
    <property type="entry name" value="HTH_CRP"/>
</dbReference>
<keyword evidence="3" id="KW-0804">Transcription</keyword>